<evidence type="ECO:0000313" key="2">
    <source>
        <dbReference type="EMBL" id="MBJ7600556.1"/>
    </source>
</evidence>
<dbReference type="RefSeq" id="WP_338176138.1">
    <property type="nucleotide sequence ID" value="NZ_JAEKNR010000210.1"/>
</dbReference>
<proteinExistence type="predicted"/>
<sequence>MLGRESCQTSLAEVYLWGGKREPLVEPGSFYARFAKVRPELLRDEDFEHWYVAGKGRPSVPPSRVAGAYLMAFREGCSDREAEQRMRYDLRWKWALNLGPGRPRL</sequence>
<evidence type="ECO:0000313" key="3">
    <source>
        <dbReference type="Proteomes" id="UP000612893"/>
    </source>
</evidence>
<evidence type="ECO:0000259" key="1">
    <source>
        <dbReference type="Pfam" id="PF05598"/>
    </source>
</evidence>
<organism evidence="2 3">
    <name type="scientific">Candidatus Nephthysia bennettiae</name>
    <dbReference type="NCBI Taxonomy" id="3127016"/>
    <lineage>
        <taxon>Bacteria</taxon>
        <taxon>Bacillati</taxon>
        <taxon>Candidatus Dormiibacterota</taxon>
        <taxon>Candidatus Dormibacteria</taxon>
        <taxon>Candidatus Dormibacterales</taxon>
        <taxon>Candidatus Dormibacteraceae</taxon>
        <taxon>Candidatus Nephthysia</taxon>
    </lineage>
</organism>
<dbReference type="Proteomes" id="UP000612893">
    <property type="component" value="Unassembled WGS sequence"/>
</dbReference>
<dbReference type="EMBL" id="JAEKNR010000210">
    <property type="protein sequence ID" value="MBJ7600556.1"/>
    <property type="molecule type" value="Genomic_DNA"/>
</dbReference>
<gene>
    <name evidence="2" type="ORF">JF922_21110</name>
</gene>
<reference evidence="2" key="1">
    <citation type="submission" date="2020-10" db="EMBL/GenBank/DDBJ databases">
        <title>Ca. Dormibacterota MAGs.</title>
        <authorList>
            <person name="Montgomery K."/>
        </authorList>
    </citation>
    <scope>NUCLEOTIDE SEQUENCE [LARGE SCALE GENOMIC DNA]</scope>
    <source>
        <strain evidence="2">SC8812_S17_10</strain>
    </source>
</reference>
<dbReference type="InterPro" id="IPR008490">
    <property type="entry name" value="Transposase_InsH_N"/>
</dbReference>
<accession>A0A934KC58</accession>
<dbReference type="AlphaFoldDB" id="A0A934KC58"/>
<protein>
    <submittedName>
        <fullName evidence="2">Transposase</fullName>
    </submittedName>
</protein>
<keyword evidence="3" id="KW-1185">Reference proteome</keyword>
<dbReference type="Pfam" id="PF05598">
    <property type="entry name" value="DUF772"/>
    <property type="match status" value="1"/>
</dbReference>
<comment type="caution">
    <text evidence="2">The sequence shown here is derived from an EMBL/GenBank/DDBJ whole genome shotgun (WGS) entry which is preliminary data.</text>
</comment>
<feature type="domain" description="Transposase InsH N-terminal" evidence="1">
    <location>
        <begin position="22"/>
        <end position="99"/>
    </location>
</feature>
<name>A0A934KC58_9BACT</name>